<protein>
    <recommendedName>
        <fullName evidence="2">DUF5652 domain-containing protein</fullName>
    </recommendedName>
</protein>
<keyword evidence="1" id="KW-0812">Transmembrane</keyword>
<dbReference type="EMBL" id="MHIX01000030">
    <property type="protein sequence ID" value="OGY58964.1"/>
    <property type="molecule type" value="Genomic_DNA"/>
</dbReference>
<evidence type="ECO:0000259" key="2">
    <source>
        <dbReference type="Pfam" id="PF18893"/>
    </source>
</evidence>
<reference evidence="3 4" key="1">
    <citation type="journal article" date="2016" name="Nat. Commun.">
        <title>Thousands of microbial genomes shed light on interconnected biogeochemical processes in an aquifer system.</title>
        <authorList>
            <person name="Anantharaman K."/>
            <person name="Brown C.T."/>
            <person name="Hug L.A."/>
            <person name="Sharon I."/>
            <person name="Castelle C.J."/>
            <person name="Probst A.J."/>
            <person name="Thomas B.C."/>
            <person name="Singh A."/>
            <person name="Wilkins M.J."/>
            <person name="Karaoz U."/>
            <person name="Brodie E.L."/>
            <person name="Williams K.H."/>
            <person name="Hubbard S.S."/>
            <person name="Banfield J.F."/>
        </authorList>
    </citation>
    <scope>NUCLEOTIDE SEQUENCE [LARGE SCALE GENOMIC DNA]</scope>
</reference>
<comment type="caution">
    <text evidence="3">The sequence shown here is derived from an EMBL/GenBank/DDBJ whole genome shotgun (WGS) entry which is preliminary data.</text>
</comment>
<dbReference type="AlphaFoldDB" id="A0A1G1Z355"/>
<evidence type="ECO:0000256" key="1">
    <source>
        <dbReference type="SAM" id="Phobius"/>
    </source>
</evidence>
<gene>
    <name evidence="3" type="ORF">A3F24_02075</name>
</gene>
<dbReference type="Proteomes" id="UP000178515">
    <property type="component" value="Unassembled WGS sequence"/>
</dbReference>
<proteinExistence type="predicted"/>
<feature type="transmembrane region" description="Helical" evidence="1">
    <location>
        <begin position="38"/>
        <end position="60"/>
    </location>
</feature>
<organism evidence="3 4">
    <name type="scientific">Candidatus Colwellbacteria bacterium RIFCSPHIGHO2_12_FULL_44_17</name>
    <dbReference type="NCBI Taxonomy" id="1797689"/>
    <lineage>
        <taxon>Bacteria</taxon>
        <taxon>Candidatus Colwelliibacteriota</taxon>
    </lineage>
</organism>
<feature type="transmembrane region" description="Helical" evidence="1">
    <location>
        <begin position="12"/>
        <end position="32"/>
    </location>
</feature>
<accession>A0A1G1Z355</accession>
<dbReference type="STRING" id="1797689.A3F24_02075"/>
<dbReference type="Pfam" id="PF18893">
    <property type="entry name" value="DUF5652"/>
    <property type="match status" value="1"/>
</dbReference>
<keyword evidence="1" id="KW-1133">Transmembrane helix</keyword>
<name>A0A1G1Z355_9BACT</name>
<feature type="domain" description="DUF5652" evidence="2">
    <location>
        <begin position="10"/>
        <end position="67"/>
    </location>
</feature>
<evidence type="ECO:0000313" key="3">
    <source>
        <dbReference type="EMBL" id="OGY58964.1"/>
    </source>
</evidence>
<dbReference type="InterPro" id="IPR043712">
    <property type="entry name" value="DUF5652"/>
</dbReference>
<evidence type="ECO:0000313" key="4">
    <source>
        <dbReference type="Proteomes" id="UP000178515"/>
    </source>
</evidence>
<sequence>MAPEQYFVDNMVWLLPLILWTFAWKGVALWKAAQRHDLAWYIVLLLVNLGGVLEILYVAYFSKRKKDGEPQA</sequence>
<keyword evidence="1" id="KW-0472">Membrane</keyword>